<evidence type="ECO:0000313" key="2">
    <source>
        <dbReference type="EMBL" id="CDZ98433.1"/>
    </source>
</evidence>
<organism evidence="2">
    <name type="scientific">Phaffia rhodozyma</name>
    <name type="common">Yeast</name>
    <name type="synonym">Xanthophyllomyces dendrorhous</name>
    <dbReference type="NCBI Taxonomy" id="264483"/>
    <lineage>
        <taxon>Eukaryota</taxon>
        <taxon>Fungi</taxon>
        <taxon>Dikarya</taxon>
        <taxon>Basidiomycota</taxon>
        <taxon>Agaricomycotina</taxon>
        <taxon>Tremellomycetes</taxon>
        <taxon>Cystofilobasidiales</taxon>
        <taxon>Mrakiaceae</taxon>
        <taxon>Phaffia</taxon>
    </lineage>
</organism>
<dbReference type="EMBL" id="LN483345">
    <property type="protein sequence ID" value="CDZ98433.1"/>
    <property type="molecule type" value="Genomic_DNA"/>
</dbReference>
<proteinExistence type="inferred from homology"/>
<dbReference type="AlphaFoldDB" id="A0A0F7SL92"/>
<name>A0A0F7SL92_PHARH</name>
<dbReference type="Gene3D" id="3.20.20.80">
    <property type="entry name" value="Glycosidases"/>
    <property type="match status" value="1"/>
</dbReference>
<dbReference type="InterPro" id="IPR017853">
    <property type="entry name" value="GH"/>
</dbReference>
<dbReference type="GO" id="GO:0008422">
    <property type="term" value="F:beta-glucosidase activity"/>
    <property type="evidence" value="ECO:0007669"/>
    <property type="project" value="TreeGrafter"/>
</dbReference>
<accession>A0A0F7SL92</accession>
<protein>
    <submittedName>
        <fullName evidence="2">Beta-glucosidase</fullName>
    </submittedName>
</protein>
<dbReference type="GO" id="GO:0005975">
    <property type="term" value="P:carbohydrate metabolic process"/>
    <property type="evidence" value="ECO:0007669"/>
    <property type="project" value="InterPro"/>
</dbReference>
<sequence length="84" mass="9885">MYLDDTDRTNYFKGHLDAVKQAILEDGVDVRSYFGWSFSDNFEWASGIKTRFGCVYVDFETMERTVKDSGRFLPQFFRENMSAK</sequence>
<dbReference type="PANTHER" id="PTHR10353">
    <property type="entry name" value="GLYCOSYL HYDROLASE"/>
    <property type="match status" value="1"/>
</dbReference>
<dbReference type="SUPFAM" id="SSF51445">
    <property type="entry name" value="(Trans)glycosidases"/>
    <property type="match status" value="1"/>
</dbReference>
<dbReference type="PRINTS" id="PR00131">
    <property type="entry name" value="GLHYDRLASE1"/>
</dbReference>
<evidence type="ECO:0000256" key="1">
    <source>
        <dbReference type="RuleBase" id="RU003690"/>
    </source>
</evidence>
<dbReference type="Pfam" id="PF00232">
    <property type="entry name" value="Glyco_hydro_1"/>
    <property type="match status" value="1"/>
</dbReference>
<dbReference type="PANTHER" id="PTHR10353:SF310">
    <property type="entry name" value="BETA-GLUCOSIDASE 42"/>
    <property type="match status" value="1"/>
</dbReference>
<dbReference type="InterPro" id="IPR001360">
    <property type="entry name" value="Glyco_hydro_1"/>
</dbReference>
<comment type="similarity">
    <text evidence="1">Belongs to the glycosyl hydrolase 1 family.</text>
</comment>
<reference evidence="2" key="1">
    <citation type="submission" date="2014-08" db="EMBL/GenBank/DDBJ databases">
        <authorList>
            <person name="Sharma Rahul"/>
            <person name="Thines Marco"/>
        </authorList>
    </citation>
    <scope>NUCLEOTIDE SEQUENCE</scope>
</reference>